<organism evidence="1 2">
    <name type="scientific">Bugula neritina</name>
    <name type="common">Brown bryozoan</name>
    <name type="synonym">Sertularia neritina</name>
    <dbReference type="NCBI Taxonomy" id="10212"/>
    <lineage>
        <taxon>Eukaryota</taxon>
        <taxon>Metazoa</taxon>
        <taxon>Spiralia</taxon>
        <taxon>Lophotrochozoa</taxon>
        <taxon>Bryozoa</taxon>
        <taxon>Gymnolaemata</taxon>
        <taxon>Cheilostomatida</taxon>
        <taxon>Flustrina</taxon>
        <taxon>Buguloidea</taxon>
        <taxon>Bugulidae</taxon>
        <taxon>Bugula</taxon>
    </lineage>
</organism>
<proteinExistence type="predicted"/>
<reference evidence="1" key="1">
    <citation type="submission" date="2020-06" db="EMBL/GenBank/DDBJ databases">
        <title>Draft genome of Bugula neritina, a colonial animal packing powerful symbionts and potential medicines.</title>
        <authorList>
            <person name="Rayko M."/>
        </authorList>
    </citation>
    <scope>NUCLEOTIDE SEQUENCE [LARGE SCALE GENOMIC DNA]</scope>
    <source>
        <strain evidence="1">Kwan_BN1</strain>
    </source>
</reference>
<comment type="caution">
    <text evidence="1">The sequence shown here is derived from an EMBL/GenBank/DDBJ whole genome shotgun (WGS) entry which is preliminary data.</text>
</comment>
<accession>A0A7J7K954</accession>
<keyword evidence="2" id="KW-1185">Reference proteome</keyword>
<dbReference type="EMBL" id="VXIV02001090">
    <property type="protein sequence ID" value="KAF6034381.1"/>
    <property type="molecule type" value="Genomic_DNA"/>
</dbReference>
<protein>
    <submittedName>
        <fullName evidence="1">Uncharacterized protein</fullName>
    </submittedName>
</protein>
<evidence type="ECO:0000313" key="2">
    <source>
        <dbReference type="Proteomes" id="UP000593567"/>
    </source>
</evidence>
<evidence type="ECO:0000313" key="1">
    <source>
        <dbReference type="EMBL" id="KAF6034381.1"/>
    </source>
</evidence>
<dbReference type="AlphaFoldDB" id="A0A7J7K954"/>
<dbReference type="Proteomes" id="UP000593567">
    <property type="component" value="Unassembled WGS sequence"/>
</dbReference>
<gene>
    <name evidence="1" type="ORF">EB796_007318</name>
</gene>
<name>A0A7J7K954_BUGNE</name>
<sequence>MHQHLWSWQPRLPLNKFTGSLNLFCQPEYFMQHSEGPKPNIHPSGSKYASPKYLTKIYCINIYGRGSHDYL</sequence>